<keyword evidence="6" id="KW-1185">Reference proteome</keyword>
<keyword evidence="2" id="KW-0539">Nucleus</keyword>
<protein>
    <submittedName>
        <fullName evidence="7">SRI domain-containing protein</fullName>
    </submittedName>
</protein>
<evidence type="ECO:0000313" key="7">
    <source>
        <dbReference type="WBParaSite" id="SBAD_0000780101-mRNA-1"/>
    </source>
</evidence>
<dbReference type="PANTHER" id="PTHR46711">
    <property type="entry name" value="HISTONE-LYSINE N-METHYLTRANSFERASE SETD2"/>
    <property type="match status" value="1"/>
</dbReference>
<accession>A0A183IV69</accession>
<feature type="region of interest" description="Disordered" evidence="3">
    <location>
        <begin position="1"/>
        <end position="22"/>
    </location>
</feature>
<dbReference type="InterPro" id="IPR013257">
    <property type="entry name" value="SRI"/>
</dbReference>
<gene>
    <name evidence="5" type="ORF">SBAD_LOCUS7517</name>
</gene>
<organism evidence="7">
    <name type="scientific">Soboliphyme baturini</name>
    <dbReference type="NCBI Taxonomy" id="241478"/>
    <lineage>
        <taxon>Eukaryota</taxon>
        <taxon>Metazoa</taxon>
        <taxon>Ecdysozoa</taxon>
        <taxon>Nematoda</taxon>
        <taxon>Enoplea</taxon>
        <taxon>Dorylaimia</taxon>
        <taxon>Dioctophymatida</taxon>
        <taxon>Dioctophymatoidea</taxon>
        <taxon>Soboliphymatidae</taxon>
        <taxon>Soboliphyme</taxon>
    </lineage>
</organism>
<feature type="compositionally biased region" description="Polar residues" evidence="3">
    <location>
        <begin position="1"/>
        <end position="19"/>
    </location>
</feature>
<evidence type="ECO:0000313" key="6">
    <source>
        <dbReference type="Proteomes" id="UP000270296"/>
    </source>
</evidence>
<comment type="subcellular location">
    <subcellularLocation>
        <location evidence="1">Nucleus</location>
    </subcellularLocation>
</comment>
<dbReference type="AlphaFoldDB" id="A0A183IV69"/>
<reference evidence="5 6" key="2">
    <citation type="submission" date="2018-11" db="EMBL/GenBank/DDBJ databases">
        <authorList>
            <consortium name="Pathogen Informatics"/>
        </authorList>
    </citation>
    <scope>NUCLEOTIDE SEQUENCE [LARGE SCALE GENOMIC DNA]</scope>
</reference>
<dbReference type="InterPro" id="IPR038190">
    <property type="entry name" value="SRI_sf"/>
</dbReference>
<evidence type="ECO:0000256" key="2">
    <source>
        <dbReference type="ARBA" id="ARBA00023242"/>
    </source>
</evidence>
<dbReference type="Gene3D" id="1.10.1740.100">
    <property type="entry name" value="Set2, Rpb1 interacting domain"/>
    <property type="match status" value="1"/>
</dbReference>
<evidence type="ECO:0000256" key="1">
    <source>
        <dbReference type="ARBA" id="ARBA00004123"/>
    </source>
</evidence>
<name>A0A183IV69_9BILA</name>
<feature type="domain" description="Set2 Rpb1 interacting" evidence="4">
    <location>
        <begin position="31"/>
        <end position="110"/>
    </location>
</feature>
<dbReference type="GO" id="GO:0006355">
    <property type="term" value="P:regulation of DNA-templated transcription"/>
    <property type="evidence" value="ECO:0007669"/>
    <property type="project" value="InterPro"/>
</dbReference>
<dbReference type="GO" id="GO:0005694">
    <property type="term" value="C:chromosome"/>
    <property type="evidence" value="ECO:0007669"/>
    <property type="project" value="InterPro"/>
</dbReference>
<dbReference type="InterPro" id="IPR042294">
    <property type="entry name" value="SETD2_animal"/>
</dbReference>
<evidence type="ECO:0000313" key="5">
    <source>
        <dbReference type="EMBL" id="VDP13382.1"/>
    </source>
</evidence>
<dbReference type="PANTHER" id="PTHR46711:SF1">
    <property type="entry name" value="HISTONE-LYSINE N-METHYLTRANSFERASE SETD2"/>
    <property type="match status" value="1"/>
</dbReference>
<dbReference type="OrthoDB" id="422362at2759"/>
<dbReference type="Pfam" id="PF08236">
    <property type="entry name" value="SRI"/>
    <property type="match status" value="1"/>
</dbReference>
<dbReference type="GO" id="GO:0046975">
    <property type="term" value="F:histone H3K36 methyltransferase activity"/>
    <property type="evidence" value="ECO:0007669"/>
    <property type="project" value="InterPro"/>
</dbReference>
<dbReference type="GO" id="GO:0005634">
    <property type="term" value="C:nucleus"/>
    <property type="evidence" value="ECO:0007669"/>
    <property type="project" value="TreeGrafter"/>
</dbReference>
<proteinExistence type="predicted"/>
<sequence length="116" mass="13344">SPYTTASVTTTAPADTSSEVSRKIKEKFKSRISNHVIRCLNPFRKPDCKCGQITNNEDFKHLARKLTHAILEKELKNVYSMEDLKVTDSVLRKARDYIRRYMVKIGPVYKRLVGTP</sequence>
<reference evidence="7" key="1">
    <citation type="submission" date="2016-06" db="UniProtKB">
        <authorList>
            <consortium name="WormBaseParasite"/>
        </authorList>
    </citation>
    <scope>IDENTIFICATION</scope>
</reference>
<evidence type="ECO:0000256" key="3">
    <source>
        <dbReference type="SAM" id="MobiDB-lite"/>
    </source>
</evidence>
<dbReference type="EMBL" id="UZAM01010697">
    <property type="protein sequence ID" value="VDP13382.1"/>
    <property type="molecule type" value="Genomic_DNA"/>
</dbReference>
<dbReference type="Proteomes" id="UP000270296">
    <property type="component" value="Unassembled WGS sequence"/>
</dbReference>
<dbReference type="WBParaSite" id="SBAD_0000780101-mRNA-1">
    <property type="protein sequence ID" value="SBAD_0000780101-mRNA-1"/>
    <property type="gene ID" value="SBAD_0000780101"/>
</dbReference>
<evidence type="ECO:0000259" key="4">
    <source>
        <dbReference type="Pfam" id="PF08236"/>
    </source>
</evidence>